<keyword evidence="1" id="KW-0472">Membrane</keyword>
<feature type="transmembrane region" description="Helical" evidence="1">
    <location>
        <begin position="39"/>
        <end position="58"/>
    </location>
</feature>
<evidence type="ECO:0000256" key="1">
    <source>
        <dbReference type="SAM" id="Phobius"/>
    </source>
</evidence>
<dbReference type="EMBL" id="BT038703">
    <property type="protein sequence ID" value="ACF83708.1"/>
    <property type="molecule type" value="mRNA"/>
</dbReference>
<name>B4FNL5_MAIZE</name>
<sequence>MCFSISPYFVVITVEFVIQIPYMEAVLASGAEARRRKAWVGVYILVTLIRVCCSSSFYSSCKPPSTDDVL</sequence>
<proteinExistence type="evidence at transcript level"/>
<evidence type="ECO:0000313" key="2">
    <source>
        <dbReference type="EMBL" id="ACF83708.1"/>
    </source>
</evidence>
<feature type="transmembrane region" description="Helical" evidence="1">
    <location>
        <begin position="6"/>
        <end position="27"/>
    </location>
</feature>
<keyword evidence="1" id="KW-1133">Transmembrane helix</keyword>
<accession>B4FNL5</accession>
<keyword evidence="1" id="KW-0812">Transmembrane</keyword>
<dbReference type="AlphaFoldDB" id="B4FNL5"/>
<protein>
    <submittedName>
        <fullName evidence="2">Uncharacterized protein</fullName>
    </submittedName>
</protein>
<reference evidence="2" key="1">
    <citation type="journal article" date="2009" name="PLoS Genet.">
        <title>Sequencing, mapping, and analysis of 27,455 maize full-length cDNAs.</title>
        <authorList>
            <person name="Soderlund C."/>
            <person name="Descour A."/>
            <person name="Kudrna D."/>
            <person name="Bomhoff M."/>
            <person name="Boyd L."/>
            <person name="Currie J."/>
            <person name="Angelova A."/>
            <person name="Collura K."/>
            <person name="Wissotski M."/>
            <person name="Ashley E."/>
            <person name="Morrow D."/>
            <person name="Fernandes J."/>
            <person name="Walbot V."/>
            <person name="Yu Y."/>
        </authorList>
    </citation>
    <scope>NUCLEOTIDE SEQUENCE</scope>
    <source>
        <strain evidence="2">B73</strain>
    </source>
</reference>
<organism evidence="2">
    <name type="scientific">Zea mays</name>
    <name type="common">Maize</name>
    <dbReference type="NCBI Taxonomy" id="4577"/>
    <lineage>
        <taxon>Eukaryota</taxon>
        <taxon>Viridiplantae</taxon>
        <taxon>Streptophyta</taxon>
        <taxon>Embryophyta</taxon>
        <taxon>Tracheophyta</taxon>
        <taxon>Spermatophyta</taxon>
        <taxon>Magnoliopsida</taxon>
        <taxon>Liliopsida</taxon>
        <taxon>Poales</taxon>
        <taxon>Poaceae</taxon>
        <taxon>PACMAD clade</taxon>
        <taxon>Panicoideae</taxon>
        <taxon>Andropogonodae</taxon>
        <taxon>Andropogoneae</taxon>
        <taxon>Tripsacinae</taxon>
        <taxon>Zea</taxon>
    </lineage>
</organism>